<reference evidence="1" key="1">
    <citation type="submission" date="2016-10" db="EMBL/GenBank/DDBJ databases">
        <authorList>
            <person name="de Groot N.N."/>
        </authorList>
    </citation>
    <scope>NUCLEOTIDE SEQUENCE</scope>
</reference>
<protein>
    <submittedName>
        <fullName evidence="1">Uncharacterized protein</fullName>
    </submittedName>
</protein>
<gene>
    <name evidence="1" type="ORF">MNB_SV-13-774</name>
</gene>
<dbReference type="AlphaFoldDB" id="A0A1W1CZT6"/>
<name>A0A1W1CZT6_9ZZZZ</name>
<dbReference type="EMBL" id="FPHM01000211">
    <property type="protein sequence ID" value="SFV71182.1"/>
    <property type="molecule type" value="Genomic_DNA"/>
</dbReference>
<evidence type="ECO:0000313" key="1">
    <source>
        <dbReference type="EMBL" id="SFV71182.1"/>
    </source>
</evidence>
<accession>A0A1W1CZT6</accession>
<proteinExistence type="predicted"/>
<sequence length="286" mass="33046">MITLSVLAVVMALSMVLLGYFNEVKSDADNTKALIQGNVYYADVLKQFEKLKDKKSIFTRLYLEPLALYTDNGRFTLTLSCKPLSAGINLNWFAMERVTKKSHLFAIVQELFEFLDQAYKIEDIDRLLALIYLEVGHIENNNDEESQRRLIQKNGIISYKQFSEIIKRYEMEVDDQRVSKIPWQEYLSFAQKSEKIDAEYSSIALISFLFDLDIRSVREWKYSRNKPSLSTFVNNNGGDYNTRKNVLASGAFLAKSHCSVDYGSGYKFTFDYIEGGAKYFEFHGKN</sequence>
<organism evidence="1">
    <name type="scientific">hydrothermal vent metagenome</name>
    <dbReference type="NCBI Taxonomy" id="652676"/>
    <lineage>
        <taxon>unclassified sequences</taxon>
        <taxon>metagenomes</taxon>
        <taxon>ecological metagenomes</taxon>
    </lineage>
</organism>